<evidence type="ECO:0008006" key="3">
    <source>
        <dbReference type="Google" id="ProtNLM"/>
    </source>
</evidence>
<comment type="caution">
    <text evidence="1">The sequence shown here is derived from an EMBL/GenBank/DDBJ whole genome shotgun (WGS) entry which is preliminary data.</text>
</comment>
<gene>
    <name evidence="1" type="ORF">A2917_01495</name>
</gene>
<name>A0A1F6XLH8_9BACT</name>
<proteinExistence type="predicted"/>
<organism evidence="1 2">
    <name type="scientific">Candidatus Nomurabacteria bacterium RIFCSPLOWO2_01_FULL_42_17</name>
    <dbReference type="NCBI Taxonomy" id="1801780"/>
    <lineage>
        <taxon>Bacteria</taxon>
        <taxon>Candidatus Nomuraibacteriota</taxon>
    </lineage>
</organism>
<evidence type="ECO:0000313" key="1">
    <source>
        <dbReference type="EMBL" id="OGI95037.1"/>
    </source>
</evidence>
<accession>A0A1F6XLH8</accession>
<reference evidence="1 2" key="1">
    <citation type="journal article" date="2016" name="Nat. Commun.">
        <title>Thousands of microbial genomes shed light on interconnected biogeochemical processes in an aquifer system.</title>
        <authorList>
            <person name="Anantharaman K."/>
            <person name="Brown C.T."/>
            <person name="Hug L.A."/>
            <person name="Sharon I."/>
            <person name="Castelle C.J."/>
            <person name="Probst A.J."/>
            <person name="Thomas B.C."/>
            <person name="Singh A."/>
            <person name="Wilkins M.J."/>
            <person name="Karaoz U."/>
            <person name="Brodie E.L."/>
            <person name="Williams K.H."/>
            <person name="Hubbard S.S."/>
            <person name="Banfield J.F."/>
        </authorList>
    </citation>
    <scope>NUCLEOTIDE SEQUENCE [LARGE SCALE GENOMIC DNA]</scope>
</reference>
<sequence length="553" mass="64418">MQQNCKKCRQDFILDLDDLGFYEKMKVPSPKVCPPCRFKMRAMFRNETTLYSGRQCGLCGKGIISMYNPKSPYTIYCYDCFYSEKWEPKNYAMDYDENKSFLEQFGELLKKVPKITTYISLGSGANVNSEYTNMSTGCRNCYLVFNTSPAEELLYSRGVRHGNDSSDMYFGTSFERCYESINVQESAGILFGQNITGSVDSAFVLNCRGLMNCFGCVNLNNKSYYFFNHPMQPEEYKKKVGEIMGSYEKIEEFKKEFQKFILDFPMRENNNIKTVNSTGDYLFECKNVKDSFEATNAEDSRYIFSSKGVKDSMDTIGYGTKSERMLEVVATGLCSNVIGTYGAENSTDILYGFYVRNCKNCIGCDALHHGEYSILNKQYSKEEYERLRAKIIEELKQKDLYGLMIPPELAPFAYNESIAQDNMPMTKEEVLKTGFRWEDDIQKTEGKETMKPEDIPDHIKDVSDSITDEILKCIDCNRNYKIINQELLFYRKMNLPIPRKCFYCRHRDRITHRGPYKFWDRNCVKCKKEITTNYAPERPEIVYCEKCYQQEVY</sequence>
<dbReference type="EMBL" id="MFVE01000008">
    <property type="protein sequence ID" value="OGI95037.1"/>
    <property type="molecule type" value="Genomic_DNA"/>
</dbReference>
<evidence type="ECO:0000313" key="2">
    <source>
        <dbReference type="Proteomes" id="UP000178104"/>
    </source>
</evidence>
<dbReference type="STRING" id="1801780.A2917_01495"/>
<protein>
    <recommendedName>
        <fullName evidence="3">Zinc-binding domain-containing protein</fullName>
    </recommendedName>
</protein>
<dbReference type="Proteomes" id="UP000178104">
    <property type="component" value="Unassembled WGS sequence"/>
</dbReference>
<dbReference type="AlphaFoldDB" id="A0A1F6XLH8"/>